<evidence type="ECO:0000313" key="2">
    <source>
        <dbReference type="Proteomes" id="UP001184150"/>
    </source>
</evidence>
<dbReference type="Pfam" id="PF02423">
    <property type="entry name" value="OCD_Mu_crystall"/>
    <property type="match status" value="1"/>
</dbReference>
<dbReference type="RefSeq" id="WP_309805224.1">
    <property type="nucleotide sequence ID" value="NZ_JAVDRD010000005.1"/>
</dbReference>
<proteinExistence type="predicted"/>
<dbReference type="PANTHER" id="PTHR13812">
    <property type="entry name" value="KETIMINE REDUCTASE MU-CRYSTALLIN"/>
    <property type="match status" value="1"/>
</dbReference>
<dbReference type="EMBL" id="JAVDRD010000005">
    <property type="protein sequence ID" value="MDR6511325.1"/>
    <property type="molecule type" value="Genomic_DNA"/>
</dbReference>
<dbReference type="GO" id="GO:0000286">
    <property type="term" value="F:alanine dehydrogenase activity"/>
    <property type="evidence" value="ECO:0007669"/>
    <property type="project" value="UniProtKB-EC"/>
</dbReference>
<keyword evidence="1" id="KW-0560">Oxidoreductase</keyword>
<dbReference type="InterPro" id="IPR003462">
    <property type="entry name" value="ODC_Mu_crystall"/>
</dbReference>
<gene>
    <name evidence="1" type="ORF">J2792_002197</name>
</gene>
<reference evidence="1 2" key="1">
    <citation type="submission" date="2023-07" db="EMBL/GenBank/DDBJ databases">
        <title>Sorghum-associated microbial communities from plants grown in Nebraska, USA.</title>
        <authorList>
            <person name="Schachtman D."/>
        </authorList>
    </citation>
    <scope>NUCLEOTIDE SEQUENCE [LARGE SCALE GENOMIC DNA]</scope>
    <source>
        <strain evidence="1 2">DS1027</strain>
    </source>
</reference>
<sequence>MSLKTLILTDADVGAAFDWAAAIAALRNAYGVDVTDAQFPPRSMARGQGLWLRTLSGVMPGQKYLGAKMIAASPRNACASYLIPLFDGATMALEALLDAASITGLRTAATSALAARELLDKPQPRVAVIGSGFEARTHLEALAHSGPIGAVEVFSPRESSRAAFCAALADNGVAVTAAHSAQAAVQSADLVICAARSRDESPTLRGAWLRPGMTVVSIGSTLPEQRELDPEAIERADLIVADMVEEVAHDTGDMIAASAAGVAFADKLASLSAVVSGARPGRTSPDQIMLYKSVGAAIQDLTVAAMCVERARALGLGTEIPAPIQPVNKGK</sequence>
<evidence type="ECO:0000313" key="1">
    <source>
        <dbReference type="EMBL" id="MDR6511325.1"/>
    </source>
</evidence>
<accession>A0ABU1MLV4</accession>
<dbReference type="EC" id="1.4.1.1" evidence="1"/>
<keyword evidence="1" id="KW-0456">Lyase</keyword>
<dbReference type="Gene3D" id="3.40.50.720">
    <property type="entry name" value="NAD(P)-binding Rossmann-like Domain"/>
    <property type="match status" value="1"/>
</dbReference>
<protein>
    <submittedName>
        <fullName evidence="1">Ornithine cyclodeaminase/alanine dehydrogenase</fullName>
        <ecNumber evidence="1">1.4.1.1</ecNumber>
        <ecNumber evidence="1">4.3.1.12</ecNumber>
    </submittedName>
</protein>
<dbReference type="Proteomes" id="UP001184150">
    <property type="component" value="Unassembled WGS sequence"/>
</dbReference>
<dbReference type="PANTHER" id="PTHR13812:SF19">
    <property type="entry name" value="KETIMINE REDUCTASE MU-CRYSTALLIN"/>
    <property type="match status" value="1"/>
</dbReference>
<dbReference type="InterPro" id="IPR023401">
    <property type="entry name" value="ODC_N"/>
</dbReference>
<dbReference type="GO" id="GO:0008473">
    <property type="term" value="F:ornithine cyclodeaminase activity"/>
    <property type="evidence" value="ECO:0007669"/>
    <property type="project" value="UniProtKB-EC"/>
</dbReference>
<dbReference type="InterPro" id="IPR036291">
    <property type="entry name" value="NAD(P)-bd_dom_sf"/>
</dbReference>
<comment type="caution">
    <text evidence="1">The sequence shown here is derived from an EMBL/GenBank/DDBJ whole genome shotgun (WGS) entry which is preliminary data.</text>
</comment>
<organism evidence="1 2">
    <name type="scientific">Novosphingobium capsulatum</name>
    <dbReference type="NCBI Taxonomy" id="13688"/>
    <lineage>
        <taxon>Bacteria</taxon>
        <taxon>Pseudomonadati</taxon>
        <taxon>Pseudomonadota</taxon>
        <taxon>Alphaproteobacteria</taxon>
        <taxon>Sphingomonadales</taxon>
        <taxon>Sphingomonadaceae</taxon>
        <taxon>Novosphingobium</taxon>
    </lineage>
</organism>
<name>A0ABU1MLV4_9SPHN</name>
<keyword evidence="2" id="KW-1185">Reference proteome</keyword>
<dbReference type="PIRSF" id="PIRSF001439">
    <property type="entry name" value="CryM"/>
    <property type="match status" value="1"/>
</dbReference>
<dbReference type="EC" id="4.3.1.12" evidence="1"/>
<dbReference type="Gene3D" id="3.30.1780.10">
    <property type="entry name" value="ornithine cyclodeaminase, domain 1"/>
    <property type="match status" value="1"/>
</dbReference>
<dbReference type="SUPFAM" id="SSF51735">
    <property type="entry name" value="NAD(P)-binding Rossmann-fold domains"/>
    <property type="match status" value="1"/>
</dbReference>